<dbReference type="AlphaFoldDB" id="A0A0H1R047"/>
<dbReference type="PATRIC" id="fig|1550566.3.peg.1134"/>
<organism evidence="1 2">
    <name type="scientific">Methanoculleus sediminis</name>
    <dbReference type="NCBI Taxonomy" id="1550566"/>
    <lineage>
        <taxon>Archaea</taxon>
        <taxon>Methanobacteriati</taxon>
        <taxon>Methanobacteriota</taxon>
        <taxon>Stenosarchaea group</taxon>
        <taxon>Methanomicrobia</taxon>
        <taxon>Methanomicrobiales</taxon>
        <taxon>Methanomicrobiaceae</taxon>
        <taxon>Methanoculleus</taxon>
    </lineage>
</organism>
<dbReference type="RefSeq" id="WP_048182259.1">
    <property type="nucleotide sequence ID" value="NZ_JXOJ01000002.1"/>
</dbReference>
<name>A0A0H1R047_9EURY</name>
<dbReference type="OrthoDB" id="106664at2157"/>
<dbReference type="Proteomes" id="UP000035301">
    <property type="component" value="Unassembled WGS sequence"/>
</dbReference>
<gene>
    <name evidence="1" type="ORF">SZ63_05285</name>
</gene>
<evidence type="ECO:0000313" key="1">
    <source>
        <dbReference type="EMBL" id="KLK88434.1"/>
    </source>
</evidence>
<keyword evidence="2" id="KW-1185">Reference proteome</keyword>
<proteinExistence type="predicted"/>
<comment type="caution">
    <text evidence="1">The sequence shown here is derived from an EMBL/GenBank/DDBJ whole genome shotgun (WGS) entry which is preliminary data.</text>
</comment>
<reference evidence="1 2" key="1">
    <citation type="journal article" date="2015" name="Int. J. Syst. Evol. Microbiol.">
        <title>Methanoculleus sediminis sp. nov., a methanogen from sediments near a submarine mud volcano.</title>
        <authorList>
            <person name="Chen S.C."/>
            <person name="Chen M.F."/>
            <person name="Lai M.C."/>
            <person name="Weng C.Y."/>
            <person name="Wu S.Y."/>
            <person name="Lin S."/>
            <person name="Yang T.F."/>
            <person name="Chen P.C."/>
        </authorList>
    </citation>
    <scope>NUCLEOTIDE SEQUENCE [LARGE SCALE GENOMIC DNA]</scope>
    <source>
        <strain evidence="1 2">S3Fa</strain>
    </source>
</reference>
<evidence type="ECO:0000313" key="2">
    <source>
        <dbReference type="Proteomes" id="UP000035301"/>
    </source>
</evidence>
<accession>A0A0H1R047</accession>
<sequence>MMESGYETFSPGEPEELKALGLAVGGRLGLDRLKDLQERLNVEIILYFDEDLARNSTPDADYEDFRIVPVQARPFMPFAIFLRTMAEHDPGFADRMRREPPTAEVLEIGTLDRGSGCVACTRPYVKALLL</sequence>
<protein>
    <submittedName>
        <fullName evidence="1">Uncharacterized protein</fullName>
    </submittedName>
</protein>
<dbReference type="EMBL" id="JXOJ01000002">
    <property type="protein sequence ID" value="KLK88434.1"/>
    <property type="molecule type" value="Genomic_DNA"/>
</dbReference>